<protein>
    <recommendedName>
        <fullName evidence="3">LPS export ABC transporter periplasmic protein LptC</fullName>
    </recommendedName>
</protein>
<gene>
    <name evidence="2" type="ORF">METZ01_LOCUS444824</name>
</gene>
<evidence type="ECO:0000313" key="2">
    <source>
        <dbReference type="EMBL" id="SVD91970.1"/>
    </source>
</evidence>
<feature type="region of interest" description="Disordered" evidence="1">
    <location>
        <begin position="15"/>
        <end position="39"/>
    </location>
</feature>
<dbReference type="AlphaFoldDB" id="A0A382Z9K3"/>
<accession>A0A382Z9K3</accession>
<proteinExistence type="predicted"/>
<evidence type="ECO:0008006" key="3">
    <source>
        <dbReference type="Google" id="ProtNLM"/>
    </source>
</evidence>
<dbReference type="EMBL" id="UINC01181995">
    <property type="protein sequence ID" value="SVD91970.1"/>
    <property type="molecule type" value="Genomic_DNA"/>
</dbReference>
<feature type="non-terminal residue" evidence="2">
    <location>
        <position position="1"/>
    </location>
</feature>
<name>A0A382Z9K3_9ZZZZ</name>
<evidence type="ECO:0000256" key="1">
    <source>
        <dbReference type="SAM" id="MobiDB-lite"/>
    </source>
</evidence>
<sequence>VSAQVLPGQGLQKRVKLPDHDRGGTGRLRSLLTGDSMEPQGPGRMLVRGVRLETYAYNDGQRIVDLIIEAPECLFDARTRIASSSGPMTATRAGGDLSLKGVGFEWQQQTLRLVVHNDVRTILKQRLSIEREEVE</sequence>
<reference evidence="2" key="1">
    <citation type="submission" date="2018-05" db="EMBL/GenBank/DDBJ databases">
        <authorList>
            <person name="Lanie J.A."/>
            <person name="Ng W.-L."/>
            <person name="Kazmierczak K.M."/>
            <person name="Andrzejewski T.M."/>
            <person name="Davidsen T.M."/>
            <person name="Wayne K.J."/>
            <person name="Tettelin H."/>
            <person name="Glass J.I."/>
            <person name="Rusch D."/>
            <person name="Podicherti R."/>
            <person name="Tsui H.-C.T."/>
            <person name="Winkler M.E."/>
        </authorList>
    </citation>
    <scope>NUCLEOTIDE SEQUENCE</scope>
</reference>
<organism evidence="2">
    <name type="scientific">marine metagenome</name>
    <dbReference type="NCBI Taxonomy" id="408172"/>
    <lineage>
        <taxon>unclassified sequences</taxon>
        <taxon>metagenomes</taxon>
        <taxon>ecological metagenomes</taxon>
    </lineage>
</organism>